<reference evidence="1" key="1">
    <citation type="submission" date="2022-11" db="EMBL/GenBank/DDBJ databases">
        <authorList>
            <person name="Hyden B.L."/>
            <person name="Feng K."/>
            <person name="Yates T."/>
            <person name="Jawdy S."/>
            <person name="Smart L.B."/>
            <person name="Muchero W."/>
        </authorList>
    </citation>
    <scope>NUCLEOTIDE SEQUENCE</scope>
    <source>
        <tissue evidence="1">Shoot tip</tissue>
    </source>
</reference>
<accession>A0A9Q0W456</accession>
<proteinExistence type="predicted"/>
<gene>
    <name evidence="1" type="ORF">OIU74_025527</name>
</gene>
<dbReference type="AlphaFoldDB" id="A0A9Q0W456"/>
<reference evidence="1" key="2">
    <citation type="journal article" date="2023" name="Int. J. Mol. Sci.">
        <title>De Novo Assembly and Annotation of 11 Diverse Shrub Willow (Salix) Genomes Reveals Novel Gene Organization in Sex-Linked Regions.</title>
        <authorList>
            <person name="Hyden B."/>
            <person name="Feng K."/>
            <person name="Yates T.B."/>
            <person name="Jawdy S."/>
            <person name="Cereghino C."/>
            <person name="Smart L.B."/>
            <person name="Muchero W."/>
        </authorList>
    </citation>
    <scope>NUCLEOTIDE SEQUENCE</scope>
    <source>
        <tissue evidence="1">Shoot tip</tissue>
    </source>
</reference>
<comment type="caution">
    <text evidence="1">The sequence shown here is derived from an EMBL/GenBank/DDBJ whole genome shotgun (WGS) entry which is preliminary data.</text>
</comment>
<protein>
    <submittedName>
        <fullName evidence="1">Uncharacterized protein</fullName>
    </submittedName>
</protein>
<dbReference type="Proteomes" id="UP001151752">
    <property type="component" value="Chromosome 18"/>
</dbReference>
<evidence type="ECO:0000313" key="2">
    <source>
        <dbReference type="Proteomes" id="UP001151752"/>
    </source>
</evidence>
<name>A0A9Q0W456_9ROSI</name>
<sequence length="70" mass="8179">MWPEHRSDRESAYLRLWRLNNETVEAAAVVSWRRRRKAGAATEGLKARPRCRGRGCVGGDRETVDDRRRK</sequence>
<keyword evidence="2" id="KW-1185">Reference proteome</keyword>
<dbReference type="EMBL" id="JAPFFM010000006">
    <property type="protein sequence ID" value="KAJ6758888.1"/>
    <property type="molecule type" value="Genomic_DNA"/>
</dbReference>
<organism evidence="1 2">
    <name type="scientific">Salix koriyanagi</name>
    <dbReference type="NCBI Taxonomy" id="2511006"/>
    <lineage>
        <taxon>Eukaryota</taxon>
        <taxon>Viridiplantae</taxon>
        <taxon>Streptophyta</taxon>
        <taxon>Embryophyta</taxon>
        <taxon>Tracheophyta</taxon>
        <taxon>Spermatophyta</taxon>
        <taxon>Magnoliopsida</taxon>
        <taxon>eudicotyledons</taxon>
        <taxon>Gunneridae</taxon>
        <taxon>Pentapetalae</taxon>
        <taxon>rosids</taxon>
        <taxon>fabids</taxon>
        <taxon>Malpighiales</taxon>
        <taxon>Salicaceae</taxon>
        <taxon>Saliceae</taxon>
        <taxon>Salix</taxon>
    </lineage>
</organism>
<evidence type="ECO:0000313" key="1">
    <source>
        <dbReference type="EMBL" id="KAJ6758888.1"/>
    </source>
</evidence>